<gene>
    <name evidence="2" type="ORF">EVG20_g3663</name>
</gene>
<feature type="region of interest" description="Disordered" evidence="1">
    <location>
        <begin position="1"/>
        <end position="20"/>
    </location>
</feature>
<evidence type="ECO:0000313" key="3">
    <source>
        <dbReference type="Proteomes" id="UP000298327"/>
    </source>
</evidence>
<dbReference type="Proteomes" id="UP000298327">
    <property type="component" value="Unassembled WGS sequence"/>
</dbReference>
<organism evidence="2 3">
    <name type="scientific">Dentipellis fragilis</name>
    <dbReference type="NCBI Taxonomy" id="205917"/>
    <lineage>
        <taxon>Eukaryota</taxon>
        <taxon>Fungi</taxon>
        <taxon>Dikarya</taxon>
        <taxon>Basidiomycota</taxon>
        <taxon>Agaricomycotina</taxon>
        <taxon>Agaricomycetes</taxon>
        <taxon>Russulales</taxon>
        <taxon>Hericiaceae</taxon>
        <taxon>Dentipellis</taxon>
    </lineage>
</organism>
<dbReference type="AlphaFoldDB" id="A0A4Y9Z2D8"/>
<name>A0A4Y9Z2D8_9AGAM</name>
<evidence type="ECO:0000256" key="1">
    <source>
        <dbReference type="SAM" id="MobiDB-lite"/>
    </source>
</evidence>
<sequence>MDSIQPPDSEVSHIQKSPVDASGSRYRNVFITLSSTQRKFRVHKLSSPADTRYVKQYDSARKQTAKAKLHTLRIAP</sequence>
<accession>A0A4Y9Z2D8</accession>
<reference evidence="2 3" key="1">
    <citation type="submission" date="2019-02" db="EMBL/GenBank/DDBJ databases">
        <title>Genome sequencing of the rare red list fungi Dentipellis fragilis.</title>
        <authorList>
            <person name="Buettner E."/>
            <person name="Kellner H."/>
        </authorList>
    </citation>
    <scope>NUCLEOTIDE SEQUENCE [LARGE SCALE GENOMIC DNA]</scope>
    <source>
        <strain evidence="2 3">DSM 105465</strain>
    </source>
</reference>
<proteinExistence type="predicted"/>
<comment type="caution">
    <text evidence="2">The sequence shown here is derived from an EMBL/GenBank/DDBJ whole genome shotgun (WGS) entry which is preliminary data.</text>
</comment>
<evidence type="ECO:0000313" key="2">
    <source>
        <dbReference type="EMBL" id="TFY68200.1"/>
    </source>
</evidence>
<protein>
    <submittedName>
        <fullName evidence="2">Uncharacterized protein</fullName>
    </submittedName>
</protein>
<keyword evidence="3" id="KW-1185">Reference proteome</keyword>
<dbReference type="EMBL" id="SEOQ01000169">
    <property type="protein sequence ID" value="TFY68200.1"/>
    <property type="molecule type" value="Genomic_DNA"/>
</dbReference>